<dbReference type="RefSeq" id="XP_052748655.1">
    <property type="nucleotide sequence ID" value="XM_052892695.1"/>
</dbReference>
<keyword evidence="1" id="KW-1185">Reference proteome</keyword>
<evidence type="ECO:0000313" key="1">
    <source>
        <dbReference type="Proteomes" id="UP001652740"/>
    </source>
</evidence>
<reference evidence="2" key="1">
    <citation type="submission" date="2025-08" db="UniProtKB">
        <authorList>
            <consortium name="RefSeq"/>
        </authorList>
    </citation>
    <scope>IDENTIFICATION</scope>
    <source>
        <tissue evidence="2">Whole larvae</tissue>
    </source>
</reference>
<dbReference type="GeneID" id="128200178"/>
<evidence type="ECO:0000313" key="2">
    <source>
        <dbReference type="RefSeq" id="XP_052748655.1"/>
    </source>
</evidence>
<sequence length="179" mass="21001">MVFRSGRGPERIPPVFIDGAAVERVGRFRYLGHIVTEDFRDDGDVERERRALAVRCNMLARRFARCSPDVKLTLFRAFCQCFYTCQLWTNCTKSARNSIRVQYNNAYRILMRLPKYCSASGMFAESRVNDYFAIIRDRVANFWAHIRNSKNEILSTLSQCLNSPIQKYWLSVHQDRNIK</sequence>
<protein>
    <submittedName>
        <fullName evidence="2">Uncharacterized protein LOC128200178</fullName>
    </submittedName>
</protein>
<accession>A0ABM3MB46</accession>
<proteinExistence type="predicted"/>
<gene>
    <name evidence="2" type="primary">LOC128200178</name>
</gene>
<organism evidence="1 2">
    <name type="scientific">Galleria mellonella</name>
    <name type="common">Greater wax moth</name>
    <dbReference type="NCBI Taxonomy" id="7137"/>
    <lineage>
        <taxon>Eukaryota</taxon>
        <taxon>Metazoa</taxon>
        <taxon>Ecdysozoa</taxon>
        <taxon>Arthropoda</taxon>
        <taxon>Hexapoda</taxon>
        <taxon>Insecta</taxon>
        <taxon>Pterygota</taxon>
        <taxon>Neoptera</taxon>
        <taxon>Endopterygota</taxon>
        <taxon>Lepidoptera</taxon>
        <taxon>Glossata</taxon>
        <taxon>Ditrysia</taxon>
        <taxon>Pyraloidea</taxon>
        <taxon>Pyralidae</taxon>
        <taxon>Galleriinae</taxon>
        <taxon>Galleria</taxon>
    </lineage>
</organism>
<dbReference type="Proteomes" id="UP001652740">
    <property type="component" value="Unplaced"/>
</dbReference>
<name>A0ABM3MB46_GALME</name>